<protein>
    <submittedName>
        <fullName evidence="1">Uncharacterized protein</fullName>
    </submittedName>
</protein>
<dbReference type="Proteomes" id="UP000595498">
    <property type="component" value="Chromosome"/>
</dbReference>
<sequence length="55" mass="6529">MWPSHPLHFTALDLRYQLEQQIAQKELRDHNYLERLDAIEKDEGGIPTFYVICVS</sequence>
<name>A0ABX7CUQ0_SPHMU</name>
<keyword evidence="2" id="KW-1185">Reference proteome</keyword>
<proteinExistence type="predicted"/>
<evidence type="ECO:0000313" key="2">
    <source>
        <dbReference type="Proteomes" id="UP000595498"/>
    </source>
</evidence>
<organism evidence="1 2">
    <name type="scientific">Sphingobacterium multivorum</name>
    <dbReference type="NCBI Taxonomy" id="28454"/>
    <lineage>
        <taxon>Bacteria</taxon>
        <taxon>Pseudomonadati</taxon>
        <taxon>Bacteroidota</taxon>
        <taxon>Sphingobacteriia</taxon>
        <taxon>Sphingobacteriales</taxon>
        <taxon>Sphingobacteriaceae</taxon>
        <taxon>Sphingobacterium</taxon>
    </lineage>
</organism>
<evidence type="ECO:0000313" key="1">
    <source>
        <dbReference type="EMBL" id="QQT55090.1"/>
    </source>
</evidence>
<accession>A0ABX7CUQ0</accession>
<gene>
    <name evidence="1" type="ORF">I6I98_07510</name>
</gene>
<dbReference type="EMBL" id="CP068224">
    <property type="protein sequence ID" value="QQT55090.1"/>
    <property type="molecule type" value="Genomic_DNA"/>
</dbReference>
<reference evidence="1 2" key="1">
    <citation type="submission" date="2021-01" db="EMBL/GenBank/DDBJ databases">
        <title>FDA dAtabase for Regulatory Grade micrObial Sequences (FDA-ARGOS): Supporting development and validation of Infectious Disease Dx tests.</title>
        <authorList>
            <person name="Sproer C."/>
            <person name="Gronow S."/>
            <person name="Severitt S."/>
            <person name="Schroder I."/>
            <person name="Tallon L."/>
            <person name="Sadzewicz L."/>
            <person name="Zhao X."/>
            <person name="Boylan J."/>
            <person name="Ott S."/>
            <person name="Bowen H."/>
            <person name="Vavikolanu K."/>
            <person name="Mehta A."/>
            <person name="Aluvathingal J."/>
            <person name="Nadendla S."/>
            <person name="Lowell S."/>
            <person name="Myers T."/>
            <person name="Yan Y."/>
            <person name="Sichtig H."/>
        </authorList>
    </citation>
    <scope>NUCLEOTIDE SEQUENCE [LARGE SCALE GENOMIC DNA]</scope>
    <source>
        <strain evidence="1 2">FDAARGOS_1141</strain>
    </source>
</reference>